<dbReference type="SUPFAM" id="SSF47576">
    <property type="entry name" value="Calponin-homology domain, CH-domain"/>
    <property type="match status" value="1"/>
</dbReference>
<evidence type="ECO:0000313" key="4">
    <source>
        <dbReference type="Proteomes" id="UP000816034"/>
    </source>
</evidence>
<keyword evidence="4" id="KW-1185">Reference proteome</keyword>
<comment type="caution">
    <text evidence="3">The sequence shown here is derived from an EMBL/GenBank/DDBJ whole genome shotgun (WGS) entry which is preliminary data.</text>
</comment>
<feature type="domain" description="Calponin-homology (CH)" evidence="2">
    <location>
        <begin position="1"/>
        <end position="100"/>
    </location>
</feature>
<dbReference type="Gene3D" id="1.25.10.10">
    <property type="entry name" value="Leucine-rich Repeat Variant"/>
    <property type="match status" value="1"/>
</dbReference>
<feature type="region of interest" description="Disordered" evidence="1">
    <location>
        <begin position="104"/>
        <end position="130"/>
    </location>
</feature>
<name>A0AA88GQH8_NAELO</name>
<proteinExistence type="predicted"/>
<dbReference type="InterPro" id="IPR036872">
    <property type="entry name" value="CH_dom_sf"/>
</dbReference>
<dbReference type="InterPro" id="IPR016024">
    <property type="entry name" value="ARM-type_fold"/>
</dbReference>
<sequence length="353" mass="41296">MITGLCFVNPNSFYESLKDGVLLCELYLQLFDPFNTTNLRFYSFLTTKLSPSQERDNISSFITALKERSMKCEWNVDALHSKKDLDSVLETLSNLKKQFEKKFGNVTSDDEEEDEDYEESDEDDDEEEFQDDSCQSVEYNIMALKDQMKNPFPEQVQHLRELLLHKPLTWCQNFTSEQSSCEGGGMRYLCEIISALSKKSYPSDSECKTMQFSIECCRVLVKRGIVEPFEIVKSILSLLIQLCHSKKEHHVRAVLQSLESNMKEHDEPFRFFRLMEWLKQSDIGQSEYVQGEICLKTLILLHSLIHSSHVYVQSLVRDELEETHLETVLEELEDRFPKNQRLQEYIQQCLEAL</sequence>
<dbReference type="Pfam" id="PF00307">
    <property type="entry name" value="CH"/>
    <property type="match status" value="1"/>
</dbReference>
<protein>
    <recommendedName>
        <fullName evidence="2">Calponin-homology (CH) domain-containing protein</fullName>
    </recommendedName>
</protein>
<dbReference type="InterPro" id="IPR011989">
    <property type="entry name" value="ARM-like"/>
</dbReference>
<dbReference type="InterPro" id="IPR001715">
    <property type="entry name" value="CH_dom"/>
</dbReference>
<dbReference type="PROSITE" id="PS50021">
    <property type="entry name" value="CH"/>
    <property type="match status" value="1"/>
</dbReference>
<evidence type="ECO:0000256" key="1">
    <source>
        <dbReference type="SAM" id="MobiDB-lite"/>
    </source>
</evidence>
<dbReference type="EMBL" id="PYSW02000014">
    <property type="protein sequence ID" value="KAG2387035.1"/>
    <property type="molecule type" value="Genomic_DNA"/>
</dbReference>
<dbReference type="SUPFAM" id="SSF48371">
    <property type="entry name" value="ARM repeat"/>
    <property type="match status" value="1"/>
</dbReference>
<evidence type="ECO:0000259" key="2">
    <source>
        <dbReference type="PROSITE" id="PS50021"/>
    </source>
</evidence>
<dbReference type="Proteomes" id="UP000816034">
    <property type="component" value="Unassembled WGS sequence"/>
</dbReference>
<dbReference type="RefSeq" id="XP_044551027.1">
    <property type="nucleotide sequence ID" value="XM_044691448.1"/>
</dbReference>
<dbReference type="CDD" id="cd00014">
    <property type="entry name" value="CH_SF"/>
    <property type="match status" value="1"/>
</dbReference>
<evidence type="ECO:0000313" key="3">
    <source>
        <dbReference type="EMBL" id="KAG2387035.1"/>
    </source>
</evidence>
<dbReference type="Gene3D" id="1.10.418.10">
    <property type="entry name" value="Calponin-like domain"/>
    <property type="match status" value="1"/>
</dbReference>
<feature type="compositionally biased region" description="Acidic residues" evidence="1">
    <location>
        <begin position="108"/>
        <end position="130"/>
    </location>
</feature>
<reference evidence="3 4" key="1">
    <citation type="journal article" date="2018" name="BMC Genomics">
        <title>The genome of Naegleria lovaniensis, the basis for a comparative approach to unravel pathogenicity factors of the human pathogenic amoeba N. fowleri.</title>
        <authorList>
            <person name="Liechti N."/>
            <person name="Schurch N."/>
            <person name="Bruggmann R."/>
            <person name="Wittwer M."/>
        </authorList>
    </citation>
    <scope>NUCLEOTIDE SEQUENCE [LARGE SCALE GENOMIC DNA]</scope>
    <source>
        <strain evidence="3 4">ATCC 30569</strain>
    </source>
</reference>
<organism evidence="3 4">
    <name type="scientific">Naegleria lovaniensis</name>
    <name type="common">Amoeba</name>
    <dbReference type="NCBI Taxonomy" id="51637"/>
    <lineage>
        <taxon>Eukaryota</taxon>
        <taxon>Discoba</taxon>
        <taxon>Heterolobosea</taxon>
        <taxon>Tetramitia</taxon>
        <taxon>Eutetramitia</taxon>
        <taxon>Vahlkampfiidae</taxon>
        <taxon>Naegleria</taxon>
    </lineage>
</organism>
<gene>
    <name evidence="3" type="ORF">C9374_002070</name>
</gene>
<accession>A0AA88GQH8</accession>
<dbReference type="AlphaFoldDB" id="A0AA88GQH8"/>
<dbReference type="GeneID" id="68094526"/>